<gene>
    <name evidence="2" type="primary">hda</name>
    <name evidence="2" type="ORF">OCL06_05530</name>
</gene>
<feature type="domain" description="Hda lid" evidence="1">
    <location>
        <begin position="183"/>
        <end position="246"/>
    </location>
</feature>
<evidence type="ECO:0000313" key="2">
    <source>
        <dbReference type="EMBL" id="MCU7554056.1"/>
    </source>
</evidence>
<reference evidence="3" key="1">
    <citation type="submission" date="2023-07" db="EMBL/GenBank/DDBJ databases">
        <title>Study on multiphase classification of strain Alteromonas salexigens isolated from the Yellow Sea.</title>
        <authorList>
            <person name="Sun L."/>
        </authorList>
    </citation>
    <scope>NUCLEOTIDE SEQUENCE [LARGE SCALE GENOMIC DNA]</scope>
    <source>
        <strain evidence="3">ASW11-19</strain>
    </source>
</reference>
<name>A0ABT2VL74_9ALTE</name>
<dbReference type="InterPro" id="IPR027417">
    <property type="entry name" value="P-loop_NTPase"/>
</dbReference>
<dbReference type="Gene3D" id="3.40.50.300">
    <property type="entry name" value="P-loop containing nucleotide triphosphate hydrolases"/>
    <property type="match status" value="1"/>
</dbReference>
<keyword evidence="3" id="KW-1185">Reference proteome</keyword>
<accession>A0ABT2VL74</accession>
<evidence type="ECO:0000313" key="3">
    <source>
        <dbReference type="Proteomes" id="UP001209257"/>
    </source>
</evidence>
<dbReference type="Pfam" id="PF22688">
    <property type="entry name" value="Hda_lid"/>
    <property type="match status" value="1"/>
</dbReference>
<dbReference type="EMBL" id="JAOTJC010000006">
    <property type="protein sequence ID" value="MCU7554056.1"/>
    <property type="molecule type" value="Genomic_DNA"/>
</dbReference>
<dbReference type="NCBIfam" id="TIGR03420">
    <property type="entry name" value="DnaA_homol_Hda"/>
    <property type="match status" value="1"/>
</dbReference>
<dbReference type="RefSeq" id="WP_262992745.1">
    <property type="nucleotide sequence ID" value="NZ_JAOTJC010000006.1"/>
</dbReference>
<protein>
    <submittedName>
        <fullName evidence="2">DnaA regulatory inactivator Hda</fullName>
    </submittedName>
</protein>
<dbReference type="SUPFAM" id="SSF52540">
    <property type="entry name" value="P-loop containing nucleoside triphosphate hydrolases"/>
    <property type="match status" value="1"/>
</dbReference>
<proteinExistence type="predicted"/>
<dbReference type="Proteomes" id="UP001209257">
    <property type="component" value="Unassembled WGS sequence"/>
</dbReference>
<sequence length="249" mass="28125">MEPVAMQLPLPVSLPVDETFDSFEAGSNAESVTLLRQLAKALPDWRQTDGMQTLATQQLPMVTLVGSKGRGKSHLLYSLCHDMAARNVPHVYLNLNDLAHWPDNAFEELHALPLICLDNIHALAGQRRWELALFDLLNRVAETQRSVLVCTSQLGPSNPAFSLPDLRSRLSWGVTYQLHAIDDEQRQQVVRNRARERGLKLSEQALQFLLHHSDRDMPSLISLLDRLDTRSLQEQKKLSVAMVKRELGL</sequence>
<organism evidence="2 3">
    <name type="scientific">Alteromonas salexigens</name>
    <dbReference type="NCBI Taxonomy" id="2982530"/>
    <lineage>
        <taxon>Bacteria</taxon>
        <taxon>Pseudomonadati</taxon>
        <taxon>Pseudomonadota</taxon>
        <taxon>Gammaproteobacteria</taxon>
        <taxon>Alteromonadales</taxon>
        <taxon>Alteromonadaceae</taxon>
        <taxon>Alteromonas/Salinimonas group</taxon>
        <taxon>Alteromonas</taxon>
    </lineage>
</organism>
<dbReference type="PANTHER" id="PTHR30050:SF5">
    <property type="entry name" value="DNAA REGULATORY INACTIVATOR HDA"/>
    <property type="match status" value="1"/>
</dbReference>
<dbReference type="PANTHER" id="PTHR30050">
    <property type="entry name" value="CHROMOSOMAL REPLICATION INITIATOR PROTEIN DNAA"/>
    <property type="match status" value="1"/>
</dbReference>
<dbReference type="InterPro" id="IPR017788">
    <property type="entry name" value="Hda"/>
</dbReference>
<dbReference type="InterPro" id="IPR055199">
    <property type="entry name" value="Hda_lid"/>
</dbReference>
<comment type="caution">
    <text evidence="2">The sequence shown here is derived from an EMBL/GenBank/DDBJ whole genome shotgun (WGS) entry which is preliminary data.</text>
</comment>
<evidence type="ECO:0000259" key="1">
    <source>
        <dbReference type="Pfam" id="PF22688"/>
    </source>
</evidence>
<dbReference type="Gene3D" id="1.10.8.60">
    <property type="match status" value="1"/>
</dbReference>